<dbReference type="EMBL" id="RXFM01000015">
    <property type="protein sequence ID" value="RST70235.1"/>
    <property type="molecule type" value="Genomic_DNA"/>
</dbReference>
<feature type="domain" description="Thioredoxin" evidence="1">
    <location>
        <begin position="9"/>
        <end position="144"/>
    </location>
</feature>
<dbReference type="SUPFAM" id="SSF52833">
    <property type="entry name" value="Thioredoxin-like"/>
    <property type="match status" value="1"/>
</dbReference>
<evidence type="ECO:0000313" key="3">
    <source>
        <dbReference type="Proteomes" id="UP000279470"/>
    </source>
</evidence>
<proteinExistence type="predicted"/>
<evidence type="ECO:0000259" key="1">
    <source>
        <dbReference type="PROSITE" id="PS51352"/>
    </source>
</evidence>
<protein>
    <submittedName>
        <fullName evidence="2">Thioredoxin family protein</fullName>
    </submittedName>
</protein>
<dbReference type="CDD" id="cd02969">
    <property type="entry name" value="PRX_like1"/>
    <property type="match status" value="1"/>
</dbReference>
<dbReference type="Proteomes" id="UP000279470">
    <property type="component" value="Unassembled WGS sequence"/>
</dbReference>
<dbReference type="PROSITE" id="PS51352">
    <property type="entry name" value="THIOREDOXIN_2"/>
    <property type="match status" value="1"/>
</dbReference>
<dbReference type="InterPro" id="IPR000866">
    <property type="entry name" value="AhpC/TSA"/>
</dbReference>
<dbReference type="AlphaFoldDB" id="A0A3R9ZKM5"/>
<dbReference type="OrthoDB" id="9809746at2"/>
<dbReference type="RefSeq" id="WP_126044433.1">
    <property type="nucleotide sequence ID" value="NZ_RXFM01000015.1"/>
</dbReference>
<dbReference type="PANTHER" id="PTHR43640">
    <property type="entry name" value="OS07G0260300 PROTEIN"/>
    <property type="match status" value="1"/>
</dbReference>
<sequence>MVALTTPEADKGWSAEEFILLSVDGNYYDLAKVKGDNGLVVAFICNHCSYVKSIVDKIAREANELRELGIGFVAINSNDSISYPEDSYENMKIFAKEHNFTFPYLLDNTQEIAKKYDAVCTPDFFGFNSKLELQYRGRLDSAKKDIIPDAKRELFIAMSEVAKTSEFNGEQIPSIGCSLKWK</sequence>
<evidence type="ECO:0000313" key="2">
    <source>
        <dbReference type="EMBL" id="RST70235.1"/>
    </source>
</evidence>
<dbReference type="GO" id="GO:0016491">
    <property type="term" value="F:oxidoreductase activity"/>
    <property type="evidence" value="ECO:0007669"/>
    <property type="project" value="InterPro"/>
</dbReference>
<organism evidence="2 3">
    <name type="scientific">Candidatus Aquarickettsia rohweri</name>
    <dbReference type="NCBI Taxonomy" id="2602574"/>
    <lineage>
        <taxon>Bacteria</taxon>
        <taxon>Pseudomonadati</taxon>
        <taxon>Pseudomonadota</taxon>
        <taxon>Alphaproteobacteria</taxon>
        <taxon>Rickettsiales</taxon>
        <taxon>Candidatus Midichloriaceae</taxon>
        <taxon>Candidatus Aquarickettsia</taxon>
    </lineage>
</organism>
<name>A0A3R9ZKM5_9RICK</name>
<keyword evidence="3" id="KW-1185">Reference proteome</keyword>
<dbReference type="Gene3D" id="3.40.30.10">
    <property type="entry name" value="Glutaredoxin"/>
    <property type="match status" value="1"/>
</dbReference>
<dbReference type="PANTHER" id="PTHR43640:SF1">
    <property type="entry name" value="THIOREDOXIN-DEPENDENT PEROXIREDOXIN"/>
    <property type="match status" value="1"/>
</dbReference>
<dbReference type="InterPro" id="IPR013766">
    <property type="entry name" value="Thioredoxin_domain"/>
</dbReference>
<comment type="caution">
    <text evidence="2">The sequence shown here is derived from an EMBL/GenBank/DDBJ whole genome shotgun (WGS) entry which is preliminary data.</text>
</comment>
<gene>
    <name evidence="2" type="ORF">EIC27_01695</name>
</gene>
<dbReference type="InterPro" id="IPR047262">
    <property type="entry name" value="PRX-like1"/>
</dbReference>
<dbReference type="GO" id="GO:0016209">
    <property type="term" value="F:antioxidant activity"/>
    <property type="evidence" value="ECO:0007669"/>
    <property type="project" value="InterPro"/>
</dbReference>
<reference evidence="3" key="1">
    <citation type="submission" date="2018-11" db="EMBL/GenBank/DDBJ databases">
        <title>Phylogenetic, genomic, and biogeographic characterization of a novel and ubiquitous marine invertebrate-associated Rickettsiales parasite, Candidatus Marinoinvertebrata rohwerii, gen. nov., sp. nov.</title>
        <authorList>
            <person name="Klinges J.G."/>
            <person name="Rosales S.M."/>
            <person name="Mcminds R."/>
            <person name="Shaver E.C."/>
            <person name="Shantz A."/>
            <person name="Peters E.C."/>
            <person name="Burkepile D.E."/>
            <person name="Silliman B.R."/>
            <person name="Vega Thurber R.L."/>
        </authorList>
    </citation>
    <scope>NUCLEOTIDE SEQUENCE [LARGE SCALE GENOMIC DNA]</scope>
    <source>
        <strain evidence="3">a_cerv_44</strain>
    </source>
</reference>
<dbReference type="Pfam" id="PF00578">
    <property type="entry name" value="AhpC-TSA"/>
    <property type="match status" value="1"/>
</dbReference>
<dbReference type="InterPro" id="IPR036249">
    <property type="entry name" value="Thioredoxin-like_sf"/>
</dbReference>
<accession>A0A3R9ZKM5</accession>